<proteinExistence type="predicted"/>
<comment type="caution">
    <text evidence="2">The sequence shown here is derived from an EMBL/GenBank/DDBJ whole genome shotgun (WGS) entry which is preliminary data.</text>
</comment>
<feature type="compositionally biased region" description="Basic and acidic residues" evidence="1">
    <location>
        <begin position="32"/>
        <end position="47"/>
    </location>
</feature>
<dbReference type="AlphaFoldDB" id="A0AA42ATY2"/>
<accession>A0AA42ATY2</accession>
<gene>
    <name evidence="2" type="ORF">MKW94_027660</name>
</gene>
<feature type="region of interest" description="Disordered" evidence="1">
    <location>
        <begin position="1"/>
        <end position="143"/>
    </location>
</feature>
<feature type="compositionally biased region" description="Basic and acidic residues" evidence="1">
    <location>
        <begin position="127"/>
        <end position="143"/>
    </location>
</feature>
<feature type="compositionally biased region" description="Basic and acidic residues" evidence="1">
    <location>
        <begin position="89"/>
        <end position="119"/>
    </location>
</feature>
<dbReference type="Proteomes" id="UP001177140">
    <property type="component" value="Unassembled WGS sequence"/>
</dbReference>
<evidence type="ECO:0000313" key="3">
    <source>
        <dbReference type="Proteomes" id="UP001177140"/>
    </source>
</evidence>
<organism evidence="2 3">
    <name type="scientific">Papaver nudicaule</name>
    <name type="common">Iceland poppy</name>
    <dbReference type="NCBI Taxonomy" id="74823"/>
    <lineage>
        <taxon>Eukaryota</taxon>
        <taxon>Viridiplantae</taxon>
        <taxon>Streptophyta</taxon>
        <taxon>Embryophyta</taxon>
        <taxon>Tracheophyta</taxon>
        <taxon>Spermatophyta</taxon>
        <taxon>Magnoliopsida</taxon>
        <taxon>Ranunculales</taxon>
        <taxon>Papaveraceae</taxon>
        <taxon>Papaveroideae</taxon>
        <taxon>Papaver</taxon>
    </lineage>
</organism>
<feature type="non-terminal residue" evidence="2">
    <location>
        <position position="181"/>
    </location>
</feature>
<name>A0AA42ATY2_PAPNU</name>
<protein>
    <submittedName>
        <fullName evidence="2">Uncharacterized protein</fullName>
    </submittedName>
</protein>
<keyword evidence="3" id="KW-1185">Reference proteome</keyword>
<reference evidence="2" key="1">
    <citation type="submission" date="2022-03" db="EMBL/GenBank/DDBJ databases">
        <title>A functionally conserved STORR gene fusion in Papaver species that diverged 16.8 million years ago.</title>
        <authorList>
            <person name="Catania T."/>
        </authorList>
    </citation>
    <scope>NUCLEOTIDE SEQUENCE</scope>
    <source>
        <strain evidence="2">S-191538</strain>
    </source>
</reference>
<evidence type="ECO:0000313" key="2">
    <source>
        <dbReference type="EMBL" id="MCL7040066.1"/>
    </source>
</evidence>
<sequence length="181" mass="20314">MPRSSRHKSSHHKSHKHKDVDSEEEEVLLSFKGKEKTMSNRDSDKRKLVGNVGDLVGGGEYNGGNSSKRRKEKGADGPASDRWNGGEVVKVDLKSKSSSSRRHEERKSEVEVENEEAKKSVVSNGKVEVKMSRSDKDLSKKEVHYKELLPSTKEKKNQDVRREMKIDSGTVSVVKKDVVNA</sequence>
<dbReference type="EMBL" id="JAJJMA010208263">
    <property type="protein sequence ID" value="MCL7040066.1"/>
    <property type="molecule type" value="Genomic_DNA"/>
</dbReference>
<feature type="compositionally biased region" description="Basic residues" evidence="1">
    <location>
        <begin position="1"/>
        <end position="17"/>
    </location>
</feature>
<evidence type="ECO:0000256" key="1">
    <source>
        <dbReference type="SAM" id="MobiDB-lite"/>
    </source>
</evidence>